<keyword evidence="5" id="KW-0862">Zinc</keyword>
<accession>A0A1I8MRR2</accession>
<dbReference type="KEGG" id="mde:101893704"/>
<evidence type="ECO:0000256" key="3">
    <source>
        <dbReference type="ARBA" id="ARBA00022737"/>
    </source>
</evidence>
<feature type="domain" description="C2H2-type" evidence="9">
    <location>
        <begin position="393"/>
        <end position="420"/>
    </location>
</feature>
<feature type="domain" description="MADF" evidence="10">
    <location>
        <begin position="182"/>
        <end position="278"/>
    </location>
</feature>
<name>A0A1I8MRR2_MUSDO</name>
<keyword evidence="2" id="KW-0479">Metal-binding</keyword>
<evidence type="ECO:0000256" key="5">
    <source>
        <dbReference type="ARBA" id="ARBA00022833"/>
    </source>
</evidence>
<reference evidence="11" key="1">
    <citation type="submission" date="2020-05" db="UniProtKB">
        <authorList>
            <consortium name="EnsemblMetazoa"/>
        </authorList>
    </citation>
    <scope>IDENTIFICATION</scope>
    <source>
        <strain evidence="11">Aabys</strain>
    </source>
</reference>
<dbReference type="InterPro" id="IPR050758">
    <property type="entry name" value="Znf_C2H2-type"/>
</dbReference>
<evidence type="ECO:0000256" key="1">
    <source>
        <dbReference type="ARBA" id="ARBA00004123"/>
    </source>
</evidence>
<evidence type="ECO:0000313" key="12">
    <source>
        <dbReference type="Proteomes" id="UP001652621"/>
    </source>
</evidence>
<dbReference type="VEuPathDB" id="VectorBase:MDOMA2_006025"/>
<dbReference type="FunFam" id="3.30.160.60:FF:000446">
    <property type="entry name" value="Zinc finger protein"/>
    <property type="match status" value="1"/>
</dbReference>
<dbReference type="PANTHER" id="PTHR23234:SF10">
    <property type="entry name" value="RIKEN CDNA 6720489N17 GENE-RELATED"/>
    <property type="match status" value="1"/>
</dbReference>
<dbReference type="Pfam" id="PF10545">
    <property type="entry name" value="MADF_DNA_bdg"/>
    <property type="match status" value="2"/>
</dbReference>
<dbReference type="Gene3D" id="3.30.160.60">
    <property type="entry name" value="Classic Zinc Finger"/>
    <property type="match status" value="6"/>
</dbReference>
<evidence type="ECO:0000259" key="9">
    <source>
        <dbReference type="PROSITE" id="PS50157"/>
    </source>
</evidence>
<reference evidence="13" key="2">
    <citation type="submission" date="2025-04" db="UniProtKB">
        <authorList>
            <consortium name="RefSeq"/>
        </authorList>
    </citation>
    <scope>IDENTIFICATION</scope>
    <source>
        <strain evidence="13">Aabys</strain>
    </source>
</reference>
<feature type="domain" description="C2H2-type" evidence="9">
    <location>
        <begin position="505"/>
        <end position="532"/>
    </location>
</feature>
<dbReference type="SMART" id="SM00595">
    <property type="entry name" value="MADF"/>
    <property type="match status" value="2"/>
</dbReference>
<organism evidence="11">
    <name type="scientific">Musca domestica</name>
    <name type="common">House fly</name>
    <dbReference type="NCBI Taxonomy" id="7370"/>
    <lineage>
        <taxon>Eukaryota</taxon>
        <taxon>Metazoa</taxon>
        <taxon>Ecdysozoa</taxon>
        <taxon>Arthropoda</taxon>
        <taxon>Hexapoda</taxon>
        <taxon>Insecta</taxon>
        <taxon>Pterygota</taxon>
        <taxon>Neoptera</taxon>
        <taxon>Endopterygota</taxon>
        <taxon>Diptera</taxon>
        <taxon>Brachycera</taxon>
        <taxon>Muscomorpha</taxon>
        <taxon>Muscoidea</taxon>
        <taxon>Muscidae</taxon>
        <taxon>Musca</taxon>
    </lineage>
</organism>
<proteinExistence type="predicted"/>
<dbReference type="FunFam" id="3.30.160.60:FF:001498">
    <property type="entry name" value="Zinc finger protein 404"/>
    <property type="match status" value="1"/>
</dbReference>
<dbReference type="Pfam" id="PF13912">
    <property type="entry name" value="zf-C2H2_6"/>
    <property type="match status" value="1"/>
</dbReference>
<keyword evidence="3" id="KW-0677">Repeat</keyword>
<dbReference type="GO" id="GO:0008270">
    <property type="term" value="F:zinc ion binding"/>
    <property type="evidence" value="ECO:0007669"/>
    <property type="project" value="UniProtKB-KW"/>
</dbReference>
<evidence type="ECO:0000259" key="10">
    <source>
        <dbReference type="PROSITE" id="PS51029"/>
    </source>
</evidence>
<dbReference type="PANTHER" id="PTHR23234">
    <property type="entry name" value="ZNF44 PROTEIN"/>
    <property type="match status" value="1"/>
</dbReference>
<feature type="domain" description="C2H2-type" evidence="9">
    <location>
        <begin position="449"/>
        <end position="476"/>
    </location>
</feature>
<evidence type="ECO:0000256" key="4">
    <source>
        <dbReference type="ARBA" id="ARBA00022771"/>
    </source>
</evidence>
<dbReference type="Proteomes" id="UP001652621">
    <property type="component" value="Unplaced"/>
</dbReference>
<feature type="region of interest" description="Disordered" evidence="8">
    <location>
        <begin position="120"/>
        <end position="142"/>
    </location>
</feature>
<feature type="domain" description="C2H2-type" evidence="9">
    <location>
        <begin position="533"/>
        <end position="560"/>
    </location>
</feature>
<dbReference type="InterPro" id="IPR006578">
    <property type="entry name" value="MADF-dom"/>
</dbReference>
<dbReference type="InterPro" id="IPR036236">
    <property type="entry name" value="Znf_C2H2_sf"/>
</dbReference>
<evidence type="ECO:0000313" key="11">
    <source>
        <dbReference type="EnsemblMetazoa" id="MDOA007782-PA"/>
    </source>
</evidence>
<dbReference type="Pfam" id="PF13894">
    <property type="entry name" value="zf-C2H2_4"/>
    <property type="match status" value="1"/>
</dbReference>
<protein>
    <submittedName>
        <fullName evidence="13">Zinc finger protein 26</fullName>
    </submittedName>
</protein>
<feature type="domain" description="C2H2-type" evidence="9">
    <location>
        <begin position="561"/>
        <end position="588"/>
    </location>
</feature>
<sequence length="595" mass="69673">MCDYMEYIKCGEILLSPSLDYKDQYILKCIECEDCYTDMDMLIEHCLGHYQQNIAELDEKSSVSALIDDMFDGEVNDGSNVEEKVTVKYEILSELEPEDMDSISVIDIAEEYLDEKIEHLNSSKDEPDDEDELEKGSDENQAEEECLLELGESGDECTDDGEDSKTSMFVRNFMGIKLNVTTIIAAYKKQPYLWNSNNPPDVRAKERPKCLQKIADEVKDRINVYMTTKEVAAVIARLRHDYRERLKRENEFGAENSKTKNTRSWFYEQMDFLQPYMENCSIFNLDSNQPPLEIEQIIHLFGIYKRLPVLWNCELIENVCTNKRSEALSQMQKMIDNEMGIKVNINNIKRYLHTIHAFFTKEKRNSTTNFRTTKERFDLYKHLVFLTDHVGPFKCTDCNRSFLSPLNWKVHMAEHDGTIPLTCSLCKKEYKTTDAYMAHARRHMNDLRYECKECGKKFSRPADLEIHLRCHTGSKPYCCEICGASYRHSQAFKTHKRRHQKQYLHHCPVCSKGFYKKDQLNNHVRTHTDIRDIKCDICGKGFKTKKTMLQHKFTHEEGRNHVCPFCDKTFKNKLGLAQHIKIHRKNDILELEISS</sequence>
<dbReference type="eggNOG" id="KOG1721">
    <property type="taxonomic scope" value="Eukaryota"/>
</dbReference>
<evidence type="ECO:0000256" key="2">
    <source>
        <dbReference type="ARBA" id="ARBA00022723"/>
    </source>
</evidence>
<keyword evidence="6" id="KW-0539">Nucleus</keyword>
<dbReference type="SMART" id="SM00355">
    <property type="entry name" value="ZnF_C2H2"/>
    <property type="match status" value="8"/>
</dbReference>
<evidence type="ECO:0000256" key="7">
    <source>
        <dbReference type="PROSITE-ProRule" id="PRU00042"/>
    </source>
</evidence>
<gene>
    <name evidence="11" type="primary">101893704</name>
    <name evidence="13" type="synonym">LOC101893704</name>
</gene>
<dbReference type="OrthoDB" id="427030at2759"/>
<dbReference type="PROSITE" id="PS50157">
    <property type="entry name" value="ZINC_FINGER_C2H2_2"/>
    <property type="match status" value="6"/>
</dbReference>
<keyword evidence="12" id="KW-1185">Reference proteome</keyword>
<keyword evidence="4 7" id="KW-0863">Zinc-finger</keyword>
<dbReference type="InterPro" id="IPR013087">
    <property type="entry name" value="Znf_C2H2_type"/>
</dbReference>
<evidence type="ECO:0000313" key="13">
    <source>
        <dbReference type="RefSeq" id="XP_005184504.1"/>
    </source>
</evidence>
<comment type="subcellular location">
    <subcellularLocation>
        <location evidence="1">Nucleus</location>
    </subcellularLocation>
</comment>
<dbReference type="PROSITE" id="PS51029">
    <property type="entry name" value="MADF"/>
    <property type="match status" value="1"/>
</dbReference>
<dbReference type="PROSITE" id="PS00028">
    <property type="entry name" value="ZINC_FINGER_C2H2_1"/>
    <property type="match status" value="7"/>
</dbReference>
<dbReference type="FunFam" id="3.30.160.60:FF:000145">
    <property type="entry name" value="Zinc finger protein 574"/>
    <property type="match status" value="1"/>
</dbReference>
<dbReference type="Pfam" id="PF00096">
    <property type="entry name" value="zf-C2H2"/>
    <property type="match status" value="3"/>
</dbReference>
<dbReference type="EnsemblMetazoa" id="MDOA007782-RA">
    <property type="protein sequence ID" value="MDOA007782-PA"/>
    <property type="gene ID" value="MDOA007782"/>
</dbReference>
<dbReference type="SUPFAM" id="SSF57667">
    <property type="entry name" value="beta-beta-alpha zinc fingers"/>
    <property type="match status" value="4"/>
</dbReference>
<evidence type="ECO:0000256" key="6">
    <source>
        <dbReference type="ARBA" id="ARBA00023242"/>
    </source>
</evidence>
<dbReference type="AlphaFoldDB" id="A0A1I8MRR2"/>
<dbReference type="VEuPathDB" id="VectorBase:MDOA007782"/>
<dbReference type="GO" id="GO:0005634">
    <property type="term" value="C:nucleus"/>
    <property type="evidence" value="ECO:0007669"/>
    <property type="project" value="UniProtKB-SubCell"/>
</dbReference>
<dbReference type="GeneID" id="101893704"/>
<dbReference type="RefSeq" id="XP_005184504.1">
    <property type="nucleotide sequence ID" value="XM_005184447.3"/>
</dbReference>
<feature type="domain" description="C2H2-type" evidence="9">
    <location>
        <begin position="477"/>
        <end position="504"/>
    </location>
</feature>
<evidence type="ECO:0000256" key="8">
    <source>
        <dbReference type="SAM" id="MobiDB-lite"/>
    </source>
</evidence>